<feature type="domain" description="CCHC-type" evidence="2">
    <location>
        <begin position="81"/>
        <end position="94"/>
    </location>
</feature>
<accession>A0A8S9QXM0</accession>
<evidence type="ECO:0000313" key="4">
    <source>
        <dbReference type="Proteomes" id="UP000712600"/>
    </source>
</evidence>
<dbReference type="AlphaFoldDB" id="A0A8S9QXM0"/>
<sequence length="303" mass="34395">MAVSMEPKELVISRDVRQGVRQEVLQRAAVSNKPKVVHKCNNIKVKQEVLKHGCAAGTSKETDRCIINCVRQSKKQHRMCCWFCGKVGHKKVECFARENSRNMAKKTSEDGCNSGRSDLEVDQEASSLEPGHEVICGTKGKEIERTLGVDGKGLMVKKTTHEESQVLNRRWSKGSSTGASGRDAVLVIPLQQGLRRMVYSGTENTYLMGEKNMVWCTSRGEKSTFGVEVSRPCGVKMLSWSRVDLESNGVSWRYGKKNKLEEQVNDLKKMNKCIPRKGKLHLMLWNMFILWIPWKLEFQECKE</sequence>
<dbReference type="GO" id="GO:0003676">
    <property type="term" value="F:nucleic acid binding"/>
    <property type="evidence" value="ECO:0007669"/>
    <property type="project" value="InterPro"/>
</dbReference>
<organism evidence="3 4">
    <name type="scientific">Brassica cretica</name>
    <name type="common">Mustard</name>
    <dbReference type="NCBI Taxonomy" id="69181"/>
    <lineage>
        <taxon>Eukaryota</taxon>
        <taxon>Viridiplantae</taxon>
        <taxon>Streptophyta</taxon>
        <taxon>Embryophyta</taxon>
        <taxon>Tracheophyta</taxon>
        <taxon>Spermatophyta</taxon>
        <taxon>Magnoliopsida</taxon>
        <taxon>eudicotyledons</taxon>
        <taxon>Gunneridae</taxon>
        <taxon>Pentapetalae</taxon>
        <taxon>rosids</taxon>
        <taxon>malvids</taxon>
        <taxon>Brassicales</taxon>
        <taxon>Brassicaceae</taxon>
        <taxon>Brassiceae</taxon>
        <taxon>Brassica</taxon>
    </lineage>
</organism>
<keyword evidence="1" id="KW-0479">Metal-binding</keyword>
<evidence type="ECO:0000259" key="2">
    <source>
        <dbReference type="PROSITE" id="PS50158"/>
    </source>
</evidence>
<dbReference type="EMBL" id="QGKX02000996">
    <property type="protein sequence ID" value="KAF3554920.1"/>
    <property type="molecule type" value="Genomic_DNA"/>
</dbReference>
<proteinExistence type="predicted"/>
<dbReference type="PROSITE" id="PS50158">
    <property type="entry name" value="ZF_CCHC"/>
    <property type="match status" value="1"/>
</dbReference>
<evidence type="ECO:0000256" key="1">
    <source>
        <dbReference type="PROSITE-ProRule" id="PRU00047"/>
    </source>
</evidence>
<gene>
    <name evidence="3" type="ORF">F2Q69_00016875</name>
</gene>
<evidence type="ECO:0000313" key="3">
    <source>
        <dbReference type="EMBL" id="KAF3554920.1"/>
    </source>
</evidence>
<keyword evidence="1" id="KW-0863">Zinc-finger</keyword>
<dbReference type="GO" id="GO:0008270">
    <property type="term" value="F:zinc ion binding"/>
    <property type="evidence" value="ECO:0007669"/>
    <property type="project" value="UniProtKB-KW"/>
</dbReference>
<dbReference type="InterPro" id="IPR001878">
    <property type="entry name" value="Znf_CCHC"/>
</dbReference>
<keyword evidence="1" id="KW-0862">Zinc</keyword>
<name>A0A8S9QXM0_BRACR</name>
<reference evidence="3" key="1">
    <citation type="submission" date="2019-12" db="EMBL/GenBank/DDBJ databases">
        <title>Genome sequencing and annotation of Brassica cretica.</title>
        <authorList>
            <person name="Studholme D.J."/>
            <person name="Sarris P."/>
        </authorList>
    </citation>
    <scope>NUCLEOTIDE SEQUENCE</scope>
    <source>
        <strain evidence="3">PFS-109/04</strain>
        <tissue evidence="3">Leaf</tissue>
    </source>
</reference>
<comment type="caution">
    <text evidence="3">The sequence shown here is derived from an EMBL/GenBank/DDBJ whole genome shotgun (WGS) entry which is preliminary data.</text>
</comment>
<protein>
    <recommendedName>
        <fullName evidence="2">CCHC-type domain-containing protein</fullName>
    </recommendedName>
</protein>
<dbReference type="Proteomes" id="UP000712600">
    <property type="component" value="Unassembled WGS sequence"/>
</dbReference>